<sequence length="96" mass="11511">LPVALRVEWCKTRARAARWSEEVELLTEEKRRVLAFFRWHAAWWDDQADRREFEKGVDKEGVVAYSRRQSALRRALADRFVALWRDTEIRSDVHPS</sequence>
<dbReference type="Proteomes" id="UP000790709">
    <property type="component" value="Unassembled WGS sequence"/>
</dbReference>
<feature type="non-terminal residue" evidence="1">
    <location>
        <position position="1"/>
    </location>
</feature>
<reference evidence="1" key="1">
    <citation type="journal article" date="2021" name="New Phytol.">
        <title>Evolutionary innovations through gain and loss of genes in the ectomycorrhizal Boletales.</title>
        <authorList>
            <person name="Wu G."/>
            <person name="Miyauchi S."/>
            <person name="Morin E."/>
            <person name="Kuo A."/>
            <person name="Drula E."/>
            <person name="Varga T."/>
            <person name="Kohler A."/>
            <person name="Feng B."/>
            <person name="Cao Y."/>
            <person name="Lipzen A."/>
            <person name="Daum C."/>
            <person name="Hundley H."/>
            <person name="Pangilinan J."/>
            <person name="Johnson J."/>
            <person name="Barry K."/>
            <person name="LaButti K."/>
            <person name="Ng V."/>
            <person name="Ahrendt S."/>
            <person name="Min B."/>
            <person name="Choi I.G."/>
            <person name="Park H."/>
            <person name="Plett J.M."/>
            <person name="Magnuson J."/>
            <person name="Spatafora J.W."/>
            <person name="Nagy L.G."/>
            <person name="Henrissat B."/>
            <person name="Grigoriev I.V."/>
            <person name="Yang Z.L."/>
            <person name="Xu J."/>
            <person name="Martin F.M."/>
        </authorList>
    </citation>
    <scope>NUCLEOTIDE SEQUENCE</scope>
    <source>
        <strain evidence="1">KUC20120723A-06</strain>
    </source>
</reference>
<dbReference type="EMBL" id="MU266613">
    <property type="protein sequence ID" value="KAH7919992.1"/>
    <property type="molecule type" value="Genomic_DNA"/>
</dbReference>
<comment type="caution">
    <text evidence="1">The sequence shown here is derived from an EMBL/GenBank/DDBJ whole genome shotgun (WGS) entry which is preliminary data.</text>
</comment>
<gene>
    <name evidence="1" type="ORF">BV22DRAFT_1022037</name>
</gene>
<organism evidence="1 2">
    <name type="scientific">Leucogyrophana mollusca</name>
    <dbReference type="NCBI Taxonomy" id="85980"/>
    <lineage>
        <taxon>Eukaryota</taxon>
        <taxon>Fungi</taxon>
        <taxon>Dikarya</taxon>
        <taxon>Basidiomycota</taxon>
        <taxon>Agaricomycotina</taxon>
        <taxon>Agaricomycetes</taxon>
        <taxon>Agaricomycetidae</taxon>
        <taxon>Boletales</taxon>
        <taxon>Boletales incertae sedis</taxon>
        <taxon>Leucogyrophana</taxon>
    </lineage>
</organism>
<proteinExistence type="predicted"/>
<name>A0ACB8B3M5_9AGAM</name>
<protein>
    <submittedName>
        <fullName evidence="1">Uncharacterized protein</fullName>
    </submittedName>
</protein>
<evidence type="ECO:0000313" key="1">
    <source>
        <dbReference type="EMBL" id="KAH7919992.1"/>
    </source>
</evidence>
<keyword evidence="2" id="KW-1185">Reference proteome</keyword>
<evidence type="ECO:0000313" key="2">
    <source>
        <dbReference type="Proteomes" id="UP000790709"/>
    </source>
</evidence>
<accession>A0ACB8B3M5</accession>